<dbReference type="Proteomes" id="UP000290921">
    <property type="component" value="Unassembled WGS sequence"/>
</dbReference>
<dbReference type="UniPathway" id="UPA00064">
    <property type="reaction ID" value="UER00091"/>
</dbReference>
<dbReference type="InterPro" id="IPR049557">
    <property type="entry name" value="Transketolase_CS"/>
</dbReference>
<dbReference type="PANTHER" id="PTHR43322">
    <property type="entry name" value="1-D-DEOXYXYLULOSE 5-PHOSPHATE SYNTHASE-RELATED"/>
    <property type="match status" value="1"/>
</dbReference>
<accession>A0A4Q0VEI9</accession>
<evidence type="ECO:0000256" key="8">
    <source>
        <dbReference type="ARBA" id="ARBA00023052"/>
    </source>
</evidence>
<evidence type="ECO:0000313" key="12">
    <source>
        <dbReference type="EMBL" id="RXI49423.1"/>
    </source>
</evidence>
<feature type="binding site" evidence="10">
    <location>
        <begin position="149"/>
        <end position="150"/>
    </location>
    <ligand>
        <name>thiamine diphosphate</name>
        <dbReference type="ChEBI" id="CHEBI:58937"/>
    </ligand>
</feature>
<feature type="binding site" evidence="10">
    <location>
        <position position="288"/>
    </location>
    <ligand>
        <name>thiamine diphosphate</name>
        <dbReference type="ChEBI" id="CHEBI:58937"/>
    </ligand>
</feature>
<feature type="binding site" evidence="10">
    <location>
        <position position="177"/>
    </location>
    <ligand>
        <name>thiamine diphosphate</name>
        <dbReference type="ChEBI" id="CHEBI:58937"/>
    </ligand>
</feature>
<dbReference type="Pfam" id="PF13292">
    <property type="entry name" value="DXP_synthase_N"/>
    <property type="match status" value="1"/>
</dbReference>
<comment type="subunit">
    <text evidence="3 10">Homodimer.</text>
</comment>
<evidence type="ECO:0000256" key="10">
    <source>
        <dbReference type="HAMAP-Rule" id="MF_00315"/>
    </source>
</evidence>
<gene>
    <name evidence="10 12" type="primary">dxs</name>
    <name evidence="12" type="ORF">DP130_05040</name>
</gene>
<dbReference type="GO" id="GO:0005829">
    <property type="term" value="C:cytosol"/>
    <property type="evidence" value="ECO:0007669"/>
    <property type="project" value="TreeGrafter"/>
</dbReference>
<feature type="binding site" evidence="10">
    <location>
        <position position="177"/>
    </location>
    <ligand>
        <name>Mg(2+)</name>
        <dbReference type="ChEBI" id="CHEBI:18420"/>
    </ligand>
</feature>
<name>A0A4Q0VEI9_CLOTA</name>
<feature type="binding site" evidence="10">
    <location>
        <position position="368"/>
    </location>
    <ligand>
        <name>thiamine diphosphate</name>
        <dbReference type="ChEBI" id="CHEBI:58937"/>
    </ligand>
</feature>
<keyword evidence="4 10" id="KW-0808">Transferase</keyword>
<dbReference type="InterPro" id="IPR020826">
    <property type="entry name" value="Transketolase_BS"/>
</dbReference>
<dbReference type="GO" id="GO:0000287">
    <property type="term" value="F:magnesium ion binding"/>
    <property type="evidence" value="ECO:0007669"/>
    <property type="project" value="UniProtKB-UniRule"/>
</dbReference>
<dbReference type="GO" id="GO:0008661">
    <property type="term" value="F:1-deoxy-D-xylulose-5-phosphate synthase activity"/>
    <property type="evidence" value="ECO:0007669"/>
    <property type="project" value="UniProtKB-UniRule"/>
</dbReference>
<reference evidence="12 13" key="1">
    <citation type="submission" date="2018-06" db="EMBL/GenBank/DDBJ databases">
        <title>Genome conservation of Clostridium tetani.</title>
        <authorList>
            <person name="Bruggemann H."/>
            <person name="Popoff M.R."/>
        </authorList>
    </citation>
    <scope>NUCLEOTIDE SEQUENCE [LARGE SCALE GENOMIC DNA]</scope>
    <source>
        <strain evidence="12 13">2017.061</strain>
    </source>
</reference>
<comment type="similarity">
    <text evidence="2 10">Belongs to the transketolase family. DXPS subfamily.</text>
</comment>
<sequence>MIMINTLDRYKDVYDIKNMSLDELNLLSRELRNFIIESVSQNGGHLASNLGVVELTLSLYNVFDFSYDKLIWDVGHQCYVHKILTGRRSGFQNLRKINGLSGFPKRCESKFDHFETGHSSTSISSALGMARARDLKGENYNVVAVIGDGALTGGMALEALNDVGDNKTKLTIILNDNQMSIGKNVGGLSTYLSSLRIDPNYNKFKRDVEGIIKKIPNIGKGMAKNLERVKDGVKQVLVPGMLFENMGIKYFGPIDGHNIKQLSKVMDKAKNMKEPVIIHVVTTKGKGYKFAEQNPDKFHGIGSFDYMTGCSKKSKGVTYSKAFGKAMVSIASKDKRVVAITAAMKDGTGLNEFSNKFKNRIFDVGIAEQHAVTMAAGMATAGLRPVFSVYSTFLQRAYDQVLHDVCIQNLPVVFAIDRAGLVGEDGETHQGVFDMSYLSHMPNMTIMAPKCVEELEFMLNWALSQESPIAIRYPKGESRLNLKPIKNFQKGKWEILEDEGKISIIATGRMVEKAFNVKETLKERNIDIGLINATFVKPIDKEMLDKIIDEEKTIITLEDNVILGGFGNSVLNYVRDTNSNIKVVNLGFKDEFIPHGKVDDLFKMYGLDEEAILKEVMKLM</sequence>
<dbReference type="GO" id="GO:0009228">
    <property type="term" value="P:thiamine biosynthetic process"/>
    <property type="evidence" value="ECO:0007669"/>
    <property type="project" value="UniProtKB-UniRule"/>
</dbReference>
<dbReference type="NCBIfam" id="TIGR00204">
    <property type="entry name" value="dxs"/>
    <property type="match status" value="1"/>
</dbReference>
<protein>
    <recommendedName>
        <fullName evidence="10">1-deoxy-D-xylulose-5-phosphate synthase</fullName>
        <ecNumber evidence="10">2.2.1.7</ecNumber>
    </recommendedName>
    <alternativeName>
        <fullName evidence="10">1-deoxyxylulose-5-phosphate synthase</fullName>
        <shortName evidence="10">DXP synthase</shortName>
        <shortName evidence="10">DXPS</shortName>
    </alternativeName>
</protein>
<dbReference type="NCBIfam" id="NF003933">
    <property type="entry name" value="PRK05444.2-2"/>
    <property type="match status" value="1"/>
</dbReference>
<dbReference type="SUPFAM" id="SSF52922">
    <property type="entry name" value="TK C-terminal domain-like"/>
    <property type="match status" value="1"/>
</dbReference>
<dbReference type="SMART" id="SM00861">
    <property type="entry name" value="Transket_pyr"/>
    <property type="match status" value="1"/>
</dbReference>
<proteinExistence type="inferred from homology"/>
<dbReference type="GO" id="GO:0030976">
    <property type="term" value="F:thiamine pyrophosphate binding"/>
    <property type="evidence" value="ECO:0007669"/>
    <property type="project" value="UniProtKB-UniRule"/>
</dbReference>
<dbReference type="CDD" id="cd07033">
    <property type="entry name" value="TPP_PYR_DXS_TK_like"/>
    <property type="match status" value="1"/>
</dbReference>
<dbReference type="PROSITE" id="PS00802">
    <property type="entry name" value="TRANSKETOLASE_2"/>
    <property type="match status" value="1"/>
</dbReference>
<comment type="cofactor">
    <cofactor evidence="10">
        <name>Mg(2+)</name>
        <dbReference type="ChEBI" id="CHEBI:18420"/>
    </cofactor>
    <text evidence="10">Binds 1 Mg(2+) ion per subunit.</text>
</comment>
<comment type="pathway">
    <text evidence="1 10">Metabolic intermediate biosynthesis; 1-deoxy-D-xylulose 5-phosphate biosynthesis; 1-deoxy-D-xylulose 5-phosphate from D-glyceraldehyde 3-phosphate and pyruvate: step 1/1.</text>
</comment>
<dbReference type="InterPro" id="IPR009014">
    <property type="entry name" value="Transketo_C/PFOR_II"/>
</dbReference>
<evidence type="ECO:0000256" key="5">
    <source>
        <dbReference type="ARBA" id="ARBA00022723"/>
    </source>
</evidence>
<dbReference type="PANTHER" id="PTHR43322:SF5">
    <property type="entry name" value="1-DEOXY-D-XYLULOSE-5-PHOSPHATE SYNTHASE, CHLOROPLASTIC"/>
    <property type="match status" value="1"/>
</dbReference>
<dbReference type="FunFam" id="3.40.50.970:FF:000005">
    <property type="entry name" value="1-deoxy-D-xylulose-5-phosphate synthase"/>
    <property type="match status" value="1"/>
</dbReference>
<dbReference type="Pfam" id="PF02779">
    <property type="entry name" value="Transket_pyr"/>
    <property type="match status" value="1"/>
</dbReference>
<dbReference type="InterPro" id="IPR005475">
    <property type="entry name" value="Transketolase-like_Pyr-bd"/>
</dbReference>
<comment type="cofactor">
    <cofactor evidence="10">
        <name>thiamine diphosphate</name>
        <dbReference type="ChEBI" id="CHEBI:58937"/>
    </cofactor>
    <text evidence="10">Binds 1 thiamine pyrophosphate per subunit.</text>
</comment>
<dbReference type="EMBL" id="QMAP01000004">
    <property type="protein sequence ID" value="RXI49423.1"/>
    <property type="molecule type" value="Genomic_DNA"/>
</dbReference>
<evidence type="ECO:0000259" key="11">
    <source>
        <dbReference type="SMART" id="SM00861"/>
    </source>
</evidence>
<dbReference type="PROSITE" id="PS00801">
    <property type="entry name" value="TRANSKETOLASE_1"/>
    <property type="match status" value="1"/>
</dbReference>
<evidence type="ECO:0000256" key="7">
    <source>
        <dbReference type="ARBA" id="ARBA00022977"/>
    </source>
</evidence>
<dbReference type="GO" id="GO:0019288">
    <property type="term" value="P:isopentenyl diphosphate biosynthetic process, methylerythritol 4-phosphate pathway"/>
    <property type="evidence" value="ECO:0007669"/>
    <property type="project" value="TreeGrafter"/>
</dbReference>
<dbReference type="Pfam" id="PF02780">
    <property type="entry name" value="Transketolase_C"/>
    <property type="match status" value="1"/>
</dbReference>
<dbReference type="Gene3D" id="3.40.50.970">
    <property type="match status" value="2"/>
</dbReference>
<keyword evidence="6 10" id="KW-0460">Magnesium</keyword>
<evidence type="ECO:0000256" key="6">
    <source>
        <dbReference type="ARBA" id="ARBA00022842"/>
    </source>
</evidence>
<feature type="binding site" evidence="10">
    <location>
        <begin position="117"/>
        <end position="119"/>
    </location>
    <ligand>
        <name>thiamine diphosphate</name>
        <dbReference type="ChEBI" id="CHEBI:58937"/>
    </ligand>
</feature>
<dbReference type="HAMAP" id="MF_00315">
    <property type="entry name" value="DXP_synth"/>
    <property type="match status" value="1"/>
</dbReference>
<evidence type="ECO:0000256" key="9">
    <source>
        <dbReference type="ARBA" id="ARBA00023229"/>
    </source>
</evidence>
<feature type="binding site" evidence="10">
    <location>
        <position position="148"/>
    </location>
    <ligand>
        <name>Mg(2+)</name>
        <dbReference type="ChEBI" id="CHEBI:18420"/>
    </ligand>
</feature>
<dbReference type="GO" id="GO:0016114">
    <property type="term" value="P:terpenoid biosynthetic process"/>
    <property type="evidence" value="ECO:0007669"/>
    <property type="project" value="UniProtKB-UniRule"/>
</dbReference>
<keyword evidence="9 10" id="KW-0414">Isoprene biosynthesis</keyword>
<comment type="caution">
    <text evidence="12">The sequence shown here is derived from an EMBL/GenBank/DDBJ whole genome shotgun (WGS) entry which is preliminary data.</text>
</comment>
<dbReference type="CDD" id="cd02007">
    <property type="entry name" value="TPP_DXS"/>
    <property type="match status" value="1"/>
</dbReference>
<feature type="domain" description="Transketolase-like pyrimidine-binding" evidence="11">
    <location>
        <begin position="317"/>
        <end position="480"/>
    </location>
</feature>
<evidence type="ECO:0000313" key="13">
    <source>
        <dbReference type="Proteomes" id="UP000290921"/>
    </source>
</evidence>
<keyword evidence="7 10" id="KW-0784">Thiamine biosynthesis</keyword>
<feature type="binding site" evidence="10">
    <location>
        <position position="76"/>
    </location>
    <ligand>
        <name>thiamine diphosphate</name>
        <dbReference type="ChEBI" id="CHEBI:58937"/>
    </ligand>
</feature>
<evidence type="ECO:0000256" key="1">
    <source>
        <dbReference type="ARBA" id="ARBA00004980"/>
    </source>
</evidence>
<dbReference type="Gene3D" id="3.40.50.920">
    <property type="match status" value="1"/>
</dbReference>
<comment type="catalytic activity">
    <reaction evidence="10">
        <text>D-glyceraldehyde 3-phosphate + pyruvate + H(+) = 1-deoxy-D-xylulose 5-phosphate + CO2</text>
        <dbReference type="Rhea" id="RHEA:12605"/>
        <dbReference type="ChEBI" id="CHEBI:15361"/>
        <dbReference type="ChEBI" id="CHEBI:15378"/>
        <dbReference type="ChEBI" id="CHEBI:16526"/>
        <dbReference type="ChEBI" id="CHEBI:57792"/>
        <dbReference type="ChEBI" id="CHEBI:59776"/>
        <dbReference type="EC" id="2.2.1.7"/>
    </reaction>
</comment>
<comment type="function">
    <text evidence="10">Catalyzes the acyloin condensation reaction between C atoms 2 and 3 of pyruvate and glyceraldehyde 3-phosphate to yield 1-deoxy-D-xylulose-5-phosphate (DXP).</text>
</comment>
<dbReference type="InterPro" id="IPR005477">
    <property type="entry name" value="Dxylulose-5-P_synthase"/>
</dbReference>
<dbReference type="SUPFAM" id="SSF52518">
    <property type="entry name" value="Thiamin diphosphate-binding fold (THDP-binding)"/>
    <property type="match status" value="2"/>
</dbReference>
<dbReference type="InterPro" id="IPR033248">
    <property type="entry name" value="Transketolase_C"/>
</dbReference>
<evidence type="ECO:0000256" key="3">
    <source>
        <dbReference type="ARBA" id="ARBA00011738"/>
    </source>
</evidence>
<evidence type="ECO:0000256" key="2">
    <source>
        <dbReference type="ARBA" id="ARBA00011081"/>
    </source>
</evidence>
<dbReference type="AlphaFoldDB" id="A0A4Q0VEI9"/>
<evidence type="ECO:0000256" key="4">
    <source>
        <dbReference type="ARBA" id="ARBA00022679"/>
    </source>
</evidence>
<organism evidence="12 13">
    <name type="scientific">Clostridium tetani</name>
    <dbReference type="NCBI Taxonomy" id="1513"/>
    <lineage>
        <taxon>Bacteria</taxon>
        <taxon>Bacillati</taxon>
        <taxon>Bacillota</taxon>
        <taxon>Clostridia</taxon>
        <taxon>Eubacteriales</taxon>
        <taxon>Clostridiaceae</taxon>
        <taxon>Clostridium</taxon>
    </lineage>
</organism>
<keyword evidence="5 10" id="KW-0479">Metal-binding</keyword>
<dbReference type="InterPro" id="IPR029061">
    <property type="entry name" value="THDP-binding"/>
</dbReference>
<dbReference type="EC" id="2.2.1.7" evidence="10"/>
<keyword evidence="8 10" id="KW-0786">Thiamine pyrophosphate</keyword>